<organism evidence="9 10">
    <name type="scientific">Candidatus Beckwithbacteria bacterium CG10_big_fil_rev_8_21_14_0_10_34_10</name>
    <dbReference type="NCBI Taxonomy" id="1974495"/>
    <lineage>
        <taxon>Bacteria</taxon>
        <taxon>Candidatus Beckwithiibacteriota</taxon>
    </lineage>
</organism>
<dbReference type="SMART" id="SM01383">
    <property type="entry name" value="Ribosomal_L2"/>
    <property type="match status" value="1"/>
</dbReference>
<dbReference type="Gene3D" id="2.40.50.140">
    <property type="entry name" value="Nucleic acid-binding proteins"/>
    <property type="match status" value="1"/>
</dbReference>
<dbReference type="GO" id="GO:0002181">
    <property type="term" value="P:cytoplasmic translation"/>
    <property type="evidence" value="ECO:0007669"/>
    <property type="project" value="TreeGrafter"/>
</dbReference>
<evidence type="ECO:0000256" key="6">
    <source>
        <dbReference type="SAM" id="MobiDB-lite"/>
    </source>
</evidence>
<dbReference type="SMART" id="SM01382">
    <property type="entry name" value="Ribosomal_L2_C"/>
    <property type="match status" value="1"/>
</dbReference>
<dbReference type="InterPro" id="IPR022669">
    <property type="entry name" value="Ribosomal_uL2_C"/>
</dbReference>
<comment type="similarity">
    <text evidence="1 5">Belongs to the universal ribosomal protein uL2 family.</text>
</comment>
<dbReference type="InterPro" id="IPR012340">
    <property type="entry name" value="NA-bd_OB-fold"/>
</dbReference>
<dbReference type="Proteomes" id="UP000230093">
    <property type="component" value="Unassembled WGS sequence"/>
</dbReference>
<dbReference type="GO" id="GO:0015934">
    <property type="term" value="C:large ribosomal subunit"/>
    <property type="evidence" value="ECO:0007669"/>
    <property type="project" value="InterPro"/>
</dbReference>
<dbReference type="SUPFAM" id="SSF50249">
    <property type="entry name" value="Nucleic acid-binding proteins"/>
    <property type="match status" value="1"/>
</dbReference>
<dbReference type="GO" id="GO:0016740">
    <property type="term" value="F:transferase activity"/>
    <property type="evidence" value="ECO:0007669"/>
    <property type="project" value="InterPro"/>
</dbReference>
<sequence length="276" mass="30661">MKDFKKYKAVTPGLRNRLDATSQTQAIEPEKRLKKILAKHSGRNVTGRVTVRHQGGRQKRFFRVIDYKRDKRDIKARVASIEYDPNRSANIALLYYKDGEKRYIIAPRGLKIDKEVEAGEKADLKIGNALPLKKIPLGMAIHNLEISPGRGGQLVRGAGGSATIRSKEKGMAIVKLPSGELRRVSLKAYATLGQIGNIHLKDVSLGKAGRKRLKGIRPSVRGVAMHPGAHPHGGGEGRSGIGMPSPKSPWGKRTLGKKTRKRKKYSNKYIVRDRRK</sequence>
<feature type="domain" description="Large ribosomal subunit protein uL2 C-terminal" evidence="7">
    <location>
        <begin position="124"/>
        <end position="253"/>
    </location>
</feature>
<dbReference type="PANTHER" id="PTHR13691:SF5">
    <property type="entry name" value="LARGE RIBOSOMAL SUBUNIT PROTEIN UL2M"/>
    <property type="match status" value="1"/>
</dbReference>
<feature type="compositionally biased region" description="Gly residues" evidence="6">
    <location>
        <begin position="231"/>
        <end position="240"/>
    </location>
</feature>
<dbReference type="InterPro" id="IPR005880">
    <property type="entry name" value="Ribosomal_uL2_bac/org-type"/>
</dbReference>
<keyword evidence="3 5" id="KW-0687">Ribonucleoprotein</keyword>
<dbReference type="GO" id="GO:0019843">
    <property type="term" value="F:rRNA binding"/>
    <property type="evidence" value="ECO:0007669"/>
    <property type="project" value="UniProtKB-UniRule"/>
</dbReference>
<gene>
    <name evidence="5 9" type="primary">rplB</name>
    <name evidence="9" type="ORF">COT75_05205</name>
</gene>
<dbReference type="InterPro" id="IPR008991">
    <property type="entry name" value="Translation_prot_SH3-like_sf"/>
</dbReference>
<evidence type="ECO:0000256" key="5">
    <source>
        <dbReference type="HAMAP-Rule" id="MF_01320"/>
    </source>
</evidence>
<dbReference type="PANTHER" id="PTHR13691">
    <property type="entry name" value="RIBOSOMAL PROTEIN L2"/>
    <property type="match status" value="1"/>
</dbReference>
<comment type="caution">
    <text evidence="9">The sequence shown here is derived from an EMBL/GenBank/DDBJ whole genome shotgun (WGS) entry which is preliminary data.</text>
</comment>
<evidence type="ECO:0000256" key="1">
    <source>
        <dbReference type="ARBA" id="ARBA00005636"/>
    </source>
</evidence>
<feature type="compositionally biased region" description="Basic residues" evidence="6">
    <location>
        <begin position="254"/>
        <end position="266"/>
    </location>
</feature>
<protein>
    <recommendedName>
        <fullName evidence="4 5">Large ribosomal subunit protein uL2</fullName>
    </recommendedName>
</protein>
<name>A0A2H0W9W6_9BACT</name>
<dbReference type="Gene3D" id="2.30.30.30">
    <property type="match status" value="1"/>
</dbReference>
<dbReference type="SUPFAM" id="SSF50104">
    <property type="entry name" value="Translation proteins SH3-like domain"/>
    <property type="match status" value="1"/>
</dbReference>
<evidence type="ECO:0000259" key="7">
    <source>
        <dbReference type="SMART" id="SM01382"/>
    </source>
</evidence>
<evidence type="ECO:0000256" key="3">
    <source>
        <dbReference type="ARBA" id="ARBA00023274"/>
    </source>
</evidence>
<dbReference type="InterPro" id="IPR002171">
    <property type="entry name" value="Ribosomal_uL2"/>
</dbReference>
<comment type="subunit">
    <text evidence="5">Part of the 50S ribosomal subunit. Forms a bridge to the 30S subunit in the 70S ribosome.</text>
</comment>
<dbReference type="HAMAP" id="MF_01320_B">
    <property type="entry name" value="Ribosomal_uL2_B"/>
    <property type="match status" value="1"/>
</dbReference>
<dbReference type="EMBL" id="PEZT01000029">
    <property type="protein sequence ID" value="PIS08709.1"/>
    <property type="molecule type" value="Genomic_DNA"/>
</dbReference>
<evidence type="ECO:0000256" key="2">
    <source>
        <dbReference type="ARBA" id="ARBA00022980"/>
    </source>
</evidence>
<dbReference type="InterPro" id="IPR022666">
    <property type="entry name" value="Ribosomal_uL2_RNA-bd_dom"/>
</dbReference>
<dbReference type="InterPro" id="IPR014726">
    <property type="entry name" value="Ribosomal_uL2_dom3"/>
</dbReference>
<dbReference type="Pfam" id="PF00181">
    <property type="entry name" value="Ribosomal_L2_N"/>
    <property type="match status" value="1"/>
</dbReference>
<dbReference type="NCBIfam" id="TIGR01171">
    <property type="entry name" value="rplB_bact"/>
    <property type="match status" value="1"/>
</dbReference>
<dbReference type="Gene3D" id="4.10.950.10">
    <property type="entry name" value="Ribosomal protein L2, domain 3"/>
    <property type="match status" value="1"/>
</dbReference>
<accession>A0A2H0W9W6</accession>
<dbReference type="Pfam" id="PF03947">
    <property type="entry name" value="Ribosomal_L2_C"/>
    <property type="match status" value="1"/>
</dbReference>
<dbReference type="FunFam" id="4.10.950.10:FF:000001">
    <property type="entry name" value="50S ribosomal protein L2"/>
    <property type="match status" value="1"/>
</dbReference>
<keyword evidence="5" id="KW-0699">rRNA-binding</keyword>
<dbReference type="PIRSF" id="PIRSF002158">
    <property type="entry name" value="Ribosomal_L2"/>
    <property type="match status" value="1"/>
</dbReference>
<keyword evidence="5" id="KW-0694">RNA-binding</keyword>
<evidence type="ECO:0000256" key="4">
    <source>
        <dbReference type="ARBA" id="ARBA00035242"/>
    </source>
</evidence>
<proteinExistence type="inferred from homology"/>
<dbReference type="AlphaFoldDB" id="A0A2H0W9W6"/>
<evidence type="ECO:0000313" key="10">
    <source>
        <dbReference type="Proteomes" id="UP000230093"/>
    </source>
</evidence>
<dbReference type="InterPro" id="IPR014722">
    <property type="entry name" value="Rib_uL2_dom2"/>
</dbReference>
<comment type="function">
    <text evidence="5">One of the primary rRNA binding proteins. Required for association of the 30S and 50S subunits to form the 70S ribosome, for tRNA binding and peptide bond formation. It has been suggested to have peptidyltransferase activity; this is somewhat controversial. Makes several contacts with the 16S rRNA in the 70S ribosome.</text>
</comment>
<evidence type="ECO:0000259" key="8">
    <source>
        <dbReference type="SMART" id="SM01383"/>
    </source>
</evidence>
<keyword evidence="2 5" id="KW-0689">Ribosomal protein</keyword>
<feature type="region of interest" description="Disordered" evidence="6">
    <location>
        <begin position="222"/>
        <end position="276"/>
    </location>
</feature>
<feature type="domain" description="Large ribosomal subunit protein uL2 RNA-binding" evidence="8">
    <location>
        <begin position="42"/>
        <end position="118"/>
    </location>
</feature>
<evidence type="ECO:0000313" key="9">
    <source>
        <dbReference type="EMBL" id="PIS08709.1"/>
    </source>
</evidence>
<reference evidence="10" key="1">
    <citation type="submission" date="2017-09" db="EMBL/GenBank/DDBJ databases">
        <title>Depth-based differentiation of microbial function through sediment-hosted aquifers and enrichment of novel symbionts in the deep terrestrial subsurface.</title>
        <authorList>
            <person name="Probst A.J."/>
            <person name="Ladd B."/>
            <person name="Jarett J.K."/>
            <person name="Geller-Mcgrath D.E."/>
            <person name="Sieber C.M.K."/>
            <person name="Emerson J.B."/>
            <person name="Anantharaman K."/>
            <person name="Thomas B.C."/>
            <person name="Malmstrom R."/>
            <person name="Stieglmeier M."/>
            <person name="Klingl A."/>
            <person name="Woyke T."/>
            <person name="Ryan C.M."/>
            <person name="Banfield J.F."/>
        </authorList>
    </citation>
    <scope>NUCLEOTIDE SEQUENCE [LARGE SCALE GENOMIC DNA]</scope>
</reference>
<dbReference type="GO" id="GO:0003735">
    <property type="term" value="F:structural constituent of ribosome"/>
    <property type="evidence" value="ECO:0007669"/>
    <property type="project" value="InterPro"/>
</dbReference>
<dbReference type="FunFam" id="2.30.30.30:FF:000001">
    <property type="entry name" value="50S ribosomal protein L2"/>
    <property type="match status" value="1"/>
</dbReference>